<evidence type="ECO:0000313" key="1">
    <source>
        <dbReference type="EMBL" id="CAD8174855.1"/>
    </source>
</evidence>
<dbReference type="AlphaFoldDB" id="A0A8S1VEM0"/>
<comment type="caution">
    <text evidence="1">The sequence shown here is derived from an EMBL/GenBank/DDBJ whole genome shotgun (WGS) entry which is preliminary data.</text>
</comment>
<sequence length="186" mass="22424">MIEHKDQLIEDSKILESYIGRTTKFENRDLTMQDLEGISQLLEYYDNTEDLDRRDQLLQELYNQIVTMKNSIDYDLEQIDDSQYDRISDLVNNAECEDVTIIGSFQPLFKQEEKPKKEKVQERIRLSNNSKTIKLPRRRKHAKKYVITKKPYEWDKDIKNYDNIPIPNYNDYHNIDELDEIDCFFD</sequence>
<proteinExistence type="predicted"/>
<organism evidence="1 2">
    <name type="scientific">Paramecium pentaurelia</name>
    <dbReference type="NCBI Taxonomy" id="43138"/>
    <lineage>
        <taxon>Eukaryota</taxon>
        <taxon>Sar</taxon>
        <taxon>Alveolata</taxon>
        <taxon>Ciliophora</taxon>
        <taxon>Intramacronucleata</taxon>
        <taxon>Oligohymenophorea</taxon>
        <taxon>Peniculida</taxon>
        <taxon>Parameciidae</taxon>
        <taxon>Paramecium</taxon>
    </lineage>
</organism>
<gene>
    <name evidence="1" type="ORF">PPENT_87.1.T0620030</name>
</gene>
<keyword evidence="2" id="KW-1185">Reference proteome</keyword>
<accession>A0A8S1VEM0</accession>
<evidence type="ECO:0000313" key="2">
    <source>
        <dbReference type="Proteomes" id="UP000689195"/>
    </source>
</evidence>
<dbReference type="OrthoDB" id="295990at2759"/>
<dbReference type="Proteomes" id="UP000689195">
    <property type="component" value="Unassembled WGS sequence"/>
</dbReference>
<name>A0A8S1VEM0_9CILI</name>
<dbReference type="EMBL" id="CAJJDO010000062">
    <property type="protein sequence ID" value="CAD8174855.1"/>
    <property type="molecule type" value="Genomic_DNA"/>
</dbReference>
<protein>
    <submittedName>
        <fullName evidence="1">Uncharacterized protein</fullName>
    </submittedName>
</protein>
<reference evidence="1" key="1">
    <citation type="submission" date="2021-01" db="EMBL/GenBank/DDBJ databases">
        <authorList>
            <consortium name="Genoscope - CEA"/>
            <person name="William W."/>
        </authorList>
    </citation>
    <scope>NUCLEOTIDE SEQUENCE</scope>
</reference>